<protein>
    <submittedName>
        <fullName evidence="1">Uncharacterized protein</fullName>
    </submittedName>
</protein>
<dbReference type="InParanoid" id="G2Y8V0"/>
<organism evidence="1 2">
    <name type="scientific">Botryotinia fuckeliana (strain T4)</name>
    <name type="common">Noble rot fungus</name>
    <name type="synonym">Botrytis cinerea</name>
    <dbReference type="NCBI Taxonomy" id="999810"/>
    <lineage>
        <taxon>Eukaryota</taxon>
        <taxon>Fungi</taxon>
        <taxon>Dikarya</taxon>
        <taxon>Ascomycota</taxon>
        <taxon>Pezizomycotina</taxon>
        <taxon>Leotiomycetes</taxon>
        <taxon>Helotiales</taxon>
        <taxon>Sclerotiniaceae</taxon>
        <taxon>Botrytis</taxon>
    </lineage>
</organism>
<sequence length="63" mass="7110">MSAIVDSIQVNLSSNPRPSNAYGMHSEDDRRYNEFAPPFGLGCRRVIPENGLRELKLHANQHC</sequence>
<dbReference type="EMBL" id="FQ790300">
    <property type="protein sequence ID" value="CCD49026.1"/>
    <property type="molecule type" value="Genomic_DNA"/>
</dbReference>
<dbReference type="AlphaFoldDB" id="G2Y8V0"/>
<reference evidence="2" key="1">
    <citation type="journal article" date="2011" name="PLoS Genet.">
        <title>Genomic analysis of the necrotrophic fungal pathogens Sclerotinia sclerotiorum and Botrytis cinerea.</title>
        <authorList>
            <person name="Amselem J."/>
            <person name="Cuomo C.A."/>
            <person name="van Kan J.A."/>
            <person name="Viaud M."/>
            <person name="Benito E.P."/>
            <person name="Couloux A."/>
            <person name="Coutinho P.M."/>
            <person name="de Vries R.P."/>
            <person name="Dyer P.S."/>
            <person name="Fillinger S."/>
            <person name="Fournier E."/>
            <person name="Gout L."/>
            <person name="Hahn M."/>
            <person name="Kohn L."/>
            <person name="Lapalu N."/>
            <person name="Plummer K.M."/>
            <person name="Pradier J.M."/>
            <person name="Quevillon E."/>
            <person name="Sharon A."/>
            <person name="Simon A."/>
            <person name="ten Have A."/>
            <person name="Tudzynski B."/>
            <person name="Tudzynski P."/>
            <person name="Wincker P."/>
            <person name="Andrew M."/>
            <person name="Anthouard V."/>
            <person name="Beever R.E."/>
            <person name="Beffa R."/>
            <person name="Benoit I."/>
            <person name="Bouzid O."/>
            <person name="Brault B."/>
            <person name="Chen Z."/>
            <person name="Choquer M."/>
            <person name="Collemare J."/>
            <person name="Cotton P."/>
            <person name="Danchin E.G."/>
            <person name="Da Silva C."/>
            <person name="Gautier A."/>
            <person name="Giraud C."/>
            <person name="Giraud T."/>
            <person name="Gonzalez C."/>
            <person name="Grossetete S."/>
            <person name="Guldener U."/>
            <person name="Henrissat B."/>
            <person name="Howlett B.J."/>
            <person name="Kodira C."/>
            <person name="Kretschmer M."/>
            <person name="Lappartient A."/>
            <person name="Leroch M."/>
            <person name="Levis C."/>
            <person name="Mauceli E."/>
            <person name="Neuveglise C."/>
            <person name="Oeser B."/>
            <person name="Pearson M."/>
            <person name="Poulain J."/>
            <person name="Poussereau N."/>
            <person name="Quesneville H."/>
            <person name="Rascle C."/>
            <person name="Schumacher J."/>
            <person name="Segurens B."/>
            <person name="Sexton A."/>
            <person name="Silva E."/>
            <person name="Sirven C."/>
            <person name="Soanes D.M."/>
            <person name="Talbot N.J."/>
            <person name="Templeton M."/>
            <person name="Yandava C."/>
            <person name="Yarden O."/>
            <person name="Zeng Q."/>
            <person name="Rollins J.A."/>
            <person name="Lebrun M.H."/>
            <person name="Dickman M."/>
        </authorList>
    </citation>
    <scope>NUCLEOTIDE SEQUENCE [LARGE SCALE GENOMIC DNA]</scope>
    <source>
        <strain evidence="2">T4</strain>
    </source>
</reference>
<accession>G2Y8V0</accession>
<gene>
    <name evidence="1" type="ORF">BofuT4_uP029020.1</name>
</gene>
<evidence type="ECO:0000313" key="1">
    <source>
        <dbReference type="EMBL" id="CCD49026.1"/>
    </source>
</evidence>
<dbReference type="Proteomes" id="UP000008177">
    <property type="component" value="Unplaced contigs"/>
</dbReference>
<name>G2Y8V0_BOTF4</name>
<dbReference type="HOGENOM" id="CLU_2885513_0_0_1"/>
<evidence type="ECO:0000313" key="2">
    <source>
        <dbReference type="Proteomes" id="UP000008177"/>
    </source>
</evidence>
<proteinExistence type="predicted"/>